<dbReference type="GO" id="GO:0016705">
    <property type="term" value="F:oxidoreductase activity, acting on paired donors, with incorporation or reduction of molecular oxygen"/>
    <property type="evidence" value="ECO:0007669"/>
    <property type="project" value="InterPro"/>
</dbReference>
<dbReference type="InterPro" id="IPR001128">
    <property type="entry name" value="Cyt_P450"/>
</dbReference>
<sequence>MGAVFWGKRGPFEDAAFRDQLRCGFHSDLEALRNPIPFLIPSRLRSARNLDRQRLDNAAREETYGAEDEKPTLFMRLATLYEVHGVSPRGYTDCHIVAIVGLLSNVINIMAWAMSHILADEELMKSLRTQLGAVAVEEALTKNSEVNLRLDLDKIRDSCPLLLATWYELLRTYGDSPVARYVHQDSAFDARYQVKKGSIIMTPLHLHNFDEGIWGPEAEAFDPSRFLFKHNGRMDPALVKHLEVFGLPGMHQCPGRYLAMNLFLESVTKALLSFE</sequence>
<dbReference type="GO" id="GO:0005506">
    <property type="term" value="F:iron ion binding"/>
    <property type="evidence" value="ECO:0007669"/>
    <property type="project" value="InterPro"/>
</dbReference>
<dbReference type="OrthoDB" id="1470350at2759"/>
<organism evidence="1 2">
    <name type="scientific">Sporormia fimetaria CBS 119925</name>
    <dbReference type="NCBI Taxonomy" id="1340428"/>
    <lineage>
        <taxon>Eukaryota</taxon>
        <taxon>Fungi</taxon>
        <taxon>Dikarya</taxon>
        <taxon>Ascomycota</taxon>
        <taxon>Pezizomycotina</taxon>
        <taxon>Dothideomycetes</taxon>
        <taxon>Pleosporomycetidae</taxon>
        <taxon>Pleosporales</taxon>
        <taxon>Sporormiaceae</taxon>
        <taxon>Sporormia</taxon>
    </lineage>
</organism>
<gene>
    <name evidence="1" type="ORF">M011DRAFT_498164</name>
</gene>
<keyword evidence="2" id="KW-1185">Reference proteome</keyword>
<dbReference type="GO" id="GO:0004497">
    <property type="term" value="F:monooxygenase activity"/>
    <property type="evidence" value="ECO:0007669"/>
    <property type="project" value="InterPro"/>
</dbReference>
<dbReference type="GO" id="GO:0020037">
    <property type="term" value="F:heme binding"/>
    <property type="evidence" value="ECO:0007669"/>
    <property type="project" value="InterPro"/>
</dbReference>
<name>A0A6A6VPE0_9PLEO</name>
<dbReference type="PANTHER" id="PTHR47582">
    <property type="entry name" value="P450, PUTATIVE (EUROFUNG)-RELATED"/>
    <property type="match status" value="1"/>
</dbReference>
<evidence type="ECO:0000313" key="1">
    <source>
        <dbReference type="EMBL" id="KAF2751719.1"/>
    </source>
</evidence>
<dbReference type="SUPFAM" id="SSF48264">
    <property type="entry name" value="Cytochrome P450"/>
    <property type="match status" value="1"/>
</dbReference>
<dbReference type="Pfam" id="PF00067">
    <property type="entry name" value="p450"/>
    <property type="match status" value="1"/>
</dbReference>
<dbReference type="InterPro" id="IPR053007">
    <property type="entry name" value="CYP450_monoxygenase_sec-met"/>
</dbReference>
<accession>A0A6A6VPE0</accession>
<reference evidence="1" key="1">
    <citation type="journal article" date="2020" name="Stud. Mycol.">
        <title>101 Dothideomycetes genomes: a test case for predicting lifestyles and emergence of pathogens.</title>
        <authorList>
            <person name="Haridas S."/>
            <person name="Albert R."/>
            <person name="Binder M."/>
            <person name="Bloem J."/>
            <person name="Labutti K."/>
            <person name="Salamov A."/>
            <person name="Andreopoulos B."/>
            <person name="Baker S."/>
            <person name="Barry K."/>
            <person name="Bills G."/>
            <person name="Bluhm B."/>
            <person name="Cannon C."/>
            <person name="Castanera R."/>
            <person name="Culley D."/>
            <person name="Daum C."/>
            <person name="Ezra D."/>
            <person name="Gonzalez J."/>
            <person name="Henrissat B."/>
            <person name="Kuo A."/>
            <person name="Liang C."/>
            <person name="Lipzen A."/>
            <person name="Lutzoni F."/>
            <person name="Magnuson J."/>
            <person name="Mondo S."/>
            <person name="Nolan M."/>
            <person name="Ohm R."/>
            <person name="Pangilinan J."/>
            <person name="Park H.-J."/>
            <person name="Ramirez L."/>
            <person name="Alfaro M."/>
            <person name="Sun H."/>
            <person name="Tritt A."/>
            <person name="Yoshinaga Y."/>
            <person name="Zwiers L.-H."/>
            <person name="Turgeon B."/>
            <person name="Goodwin S."/>
            <person name="Spatafora J."/>
            <person name="Crous P."/>
            <person name="Grigoriev I."/>
        </authorList>
    </citation>
    <scope>NUCLEOTIDE SEQUENCE</scope>
    <source>
        <strain evidence="1">CBS 119925</strain>
    </source>
</reference>
<evidence type="ECO:0000313" key="2">
    <source>
        <dbReference type="Proteomes" id="UP000799440"/>
    </source>
</evidence>
<dbReference type="Proteomes" id="UP000799440">
    <property type="component" value="Unassembled WGS sequence"/>
</dbReference>
<dbReference type="EMBL" id="MU006561">
    <property type="protein sequence ID" value="KAF2751719.1"/>
    <property type="molecule type" value="Genomic_DNA"/>
</dbReference>
<dbReference type="InterPro" id="IPR036396">
    <property type="entry name" value="Cyt_P450_sf"/>
</dbReference>
<dbReference type="Gene3D" id="1.10.630.10">
    <property type="entry name" value="Cytochrome P450"/>
    <property type="match status" value="1"/>
</dbReference>
<protein>
    <submittedName>
        <fullName evidence="1">Cytochrome P450</fullName>
    </submittedName>
</protein>
<proteinExistence type="predicted"/>
<dbReference type="PANTHER" id="PTHR47582:SF1">
    <property type="entry name" value="P450, PUTATIVE (EUROFUNG)-RELATED"/>
    <property type="match status" value="1"/>
</dbReference>
<dbReference type="AlphaFoldDB" id="A0A6A6VPE0"/>